<dbReference type="PANTHER" id="PTHR43133">
    <property type="entry name" value="RNA POLYMERASE ECF-TYPE SIGMA FACTO"/>
    <property type="match status" value="1"/>
</dbReference>
<dbReference type="AlphaFoldDB" id="A0A9X3X3K4"/>
<keyword evidence="3" id="KW-0731">Sigma factor</keyword>
<gene>
    <name evidence="7" type="ORF">KEG57_15245</name>
</gene>
<dbReference type="InterPro" id="IPR013324">
    <property type="entry name" value="RNA_pol_sigma_r3/r4-like"/>
</dbReference>
<dbReference type="EMBL" id="JAGTJJ010000006">
    <property type="protein sequence ID" value="MDC3981870.1"/>
    <property type="molecule type" value="Genomic_DNA"/>
</dbReference>
<dbReference type="PANTHER" id="PTHR43133:SF25">
    <property type="entry name" value="RNA POLYMERASE SIGMA FACTOR RFAY-RELATED"/>
    <property type="match status" value="1"/>
</dbReference>
<organism evidence="7 8">
    <name type="scientific">Polyangium jinanense</name>
    <dbReference type="NCBI Taxonomy" id="2829994"/>
    <lineage>
        <taxon>Bacteria</taxon>
        <taxon>Pseudomonadati</taxon>
        <taxon>Myxococcota</taxon>
        <taxon>Polyangia</taxon>
        <taxon>Polyangiales</taxon>
        <taxon>Polyangiaceae</taxon>
        <taxon>Polyangium</taxon>
    </lineage>
</organism>
<dbReference type="InterPro" id="IPR039425">
    <property type="entry name" value="RNA_pol_sigma-70-like"/>
</dbReference>
<dbReference type="InterPro" id="IPR013325">
    <property type="entry name" value="RNA_pol_sigma_r2"/>
</dbReference>
<evidence type="ECO:0000256" key="3">
    <source>
        <dbReference type="ARBA" id="ARBA00023082"/>
    </source>
</evidence>
<dbReference type="GO" id="GO:0003677">
    <property type="term" value="F:DNA binding"/>
    <property type="evidence" value="ECO:0007669"/>
    <property type="project" value="InterPro"/>
</dbReference>
<sequence length="206" mass="22872">MLDGFSMAAPQSTSLAEGRAQFEAAVRPVLPRLYRFCLALSGDSDRADDLFQNTLIKAYANAASFEGRSDLVVWICGIARHEHLEARRTEARRRGLFEQFVDACASAFGFGAEDERKSPEAMVIQNEHAGQLLACLQTLPEEFRTVVVLCDIEELGYDRVAEILGVPKGTVKSRHARGRARLRVAYEKLVAAKPETPAREEEEEST</sequence>
<keyword evidence="4" id="KW-0804">Transcription</keyword>
<keyword evidence="2" id="KW-0805">Transcription regulation</keyword>
<evidence type="ECO:0000259" key="5">
    <source>
        <dbReference type="Pfam" id="PF04542"/>
    </source>
</evidence>
<dbReference type="SUPFAM" id="SSF88659">
    <property type="entry name" value="Sigma3 and sigma4 domains of RNA polymerase sigma factors"/>
    <property type="match status" value="1"/>
</dbReference>
<accession>A0A9X3X3K4</accession>
<dbReference type="InterPro" id="IPR036388">
    <property type="entry name" value="WH-like_DNA-bd_sf"/>
</dbReference>
<comment type="similarity">
    <text evidence="1">Belongs to the sigma-70 factor family. ECF subfamily.</text>
</comment>
<dbReference type="GO" id="GO:0016987">
    <property type="term" value="F:sigma factor activity"/>
    <property type="evidence" value="ECO:0007669"/>
    <property type="project" value="UniProtKB-KW"/>
</dbReference>
<dbReference type="SUPFAM" id="SSF88946">
    <property type="entry name" value="Sigma2 domain of RNA polymerase sigma factors"/>
    <property type="match status" value="1"/>
</dbReference>
<dbReference type="NCBIfam" id="TIGR02937">
    <property type="entry name" value="sigma70-ECF"/>
    <property type="match status" value="1"/>
</dbReference>
<protein>
    <submittedName>
        <fullName evidence="7">RNA polymerase sigma factor</fullName>
    </submittedName>
</protein>
<dbReference type="InterPro" id="IPR007627">
    <property type="entry name" value="RNA_pol_sigma70_r2"/>
</dbReference>
<evidence type="ECO:0000313" key="8">
    <source>
        <dbReference type="Proteomes" id="UP001151081"/>
    </source>
</evidence>
<evidence type="ECO:0000259" key="6">
    <source>
        <dbReference type="Pfam" id="PF08281"/>
    </source>
</evidence>
<dbReference type="InterPro" id="IPR014284">
    <property type="entry name" value="RNA_pol_sigma-70_dom"/>
</dbReference>
<evidence type="ECO:0000256" key="4">
    <source>
        <dbReference type="ARBA" id="ARBA00023163"/>
    </source>
</evidence>
<dbReference type="CDD" id="cd06171">
    <property type="entry name" value="Sigma70_r4"/>
    <property type="match status" value="1"/>
</dbReference>
<reference evidence="7 8" key="1">
    <citation type="submission" date="2021-04" db="EMBL/GenBank/DDBJ databases">
        <title>Genome analysis of Polyangium sp.</title>
        <authorList>
            <person name="Li Y."/>
            <person name="Wang J."/>
        </authorList>
    </citation>
    <scope>NUCLEOTIDE SEQUENCE [LARGE SCALE GENOMIC DNA]</scope>
    <source>
        <strain evidence="7 8">SDU14</strain>
    </source>
</reference>
<dbReference type="Gene3D" id="1.10.10.10">
    <property type="entry name" value="Winged helix-like DNA-binding domain superfamily/Winged helix DNA-binding domain"/>
    <property type="match status" value="1"/>
</dbReference>
<dbReference type="InterPro" id="IPR013249">
    <property type="entry name" value="RNA_pol_sigma70_r4_t2"/>
</dbReference>
<comment type="caution">
    <text evidence="7">The sequence shown here is derived from an EMBL/GenBank/DDBJ whole genome shotgun (WGS) entry which is preliminary data.</text>
</comment>
<dbReference type="Gene3D" id="1.10.1740.10">
    <property type="match status" value="1"/>
</dbReference>
<proteinExistence type="inferred from homology"/>
<evidence type="ECO:0000313" key="7">
    <source>
        <dbReference type="EMBL" id="MDC3981870.1"/>
    </source>
</evidence>
<name>A0A9X3X3K4_9BACT</name>
<dbReference type="Proteomes" id="UP001151081">
    <property type="component" value="Unassembled WGS sequence"/>
</dbReference>
<evidence type="ECO:0000256" key="2">
    <source>
        <dbReference type="ARBA" id="ARBA00023015"/>
    </source>
</evidence>
<feature type="domain" description="RNA polymerase sigma-70 region 2" evidence="5">
    <location>
        <begin position="26"/>
        <end position="93"/>
    </location>
</feature>
<dbReference type="Pfam" id="PF08281">
    <property type="entry name" value="Sigma70_r4_2"/>
    <property type="match status" value="1"/>
</dbReference>
<feature type="domain" description="RNA polymerase sigma factor 70 region 4 type 2" evidence="6">
    <location>
        <begin position="131"/>
        <end position="182"/>
    </location>
</feature>
<dbReference type="Pfam" id="PF04542">
    <property type="entry name" value="Sigma70_r2"/>
    <property type="match status" value="1"/>
</dbReference>
<dbReference type="GO" id="GO:0006352">
    <property type="term" value="P:DNA-templated transcription initiation"/>
    <property type="evidence" value="ECO:0007669"/>
    <property type="project" value="InterPro"/>
</dbReference>
<evidence type="ECO:0000256" key="1">
    <source>
        <dbReference type="ARBA" id="ARBA00010641"/>
    </source>
</evidence>
<keyword evidence="8" id="KW-1185">Reference proteome</keyword>